<dbReference type="InterPro" id="IPR005135">
    <property type="entry name" value="Endo/exonuclease/phosphatase"/>
</dbReference>
<dbReference type="InterPro" id="IPR050410">
    <property type="entry name" value="CCR4/nocturin_mRNA_transcr"/>
</dbReference>
<dbReference type="OrthoDB" id="276515at2759"/>
<organism evidence="2 3">
    <name type="scientific">Coleophoma cylindrospora</name>
    <dbReference type="NCBI Taxonomy" id="1849047"/>
    <lineage>
        <taxon>Eukaryota</taxon>
        <taxon>Fungi</taxon>
        <taxon>Dikarya</taxon>
        <taxon>Ascomycota</taxon>
        <taxon>Pezizomycotina</taxon>
        <taxon>Leotiomycetes</taxon>
        <taxon>Helotiales</taxon>
        <taxon>Dermateaceae</taxon>
        <taxon>Coleophoma</taxon>
    </lineage>
</organism>
<dbReference type="CDD" id="cd09083">
    <property type="entry name" value="EEP-1"/>
    <property type="match status" value="1"/>
</dbReference>
<dbReference type="Gene3D" id="3.60.10.10">
    <property type="entry name" value="Endonuclease/exonuclease/phosphatase"/>
    <property type="match status" value="1"/>
</dbReference>
<dbReference type="EMBL" id="PDLM01000016">
    <property type="protein sequence ID" value="RDW59850.1"/>
    <property type="molecule type" value="Genomic_DNA"/>
</dbReference>
<dbReference type="InterPro" id="IPR036691">
    <property type="entry name" value="Endo/exonu/phosph_ase_sf"/>
</dbReference>
<dbReference type="PANTHER" id="PTHR12121:SF36">
    <property type="entry name" value="ENDONUCLEASE_EXONUCLEASE_PHOSPHATASE DOMAIN-CONTAINING PROTEIN"/>
    <property type="match status" value="1"/>
</dbReference>
<accession>A0A3D8QDW0</accession>
<protein>
    <recommendedName>
        <fullName evidence="1">Endonuclease/exonuclease/phosphatase domain-containing protein</fullName>
    </recommendedName>
</protein>
<sequence>MVRGKLDQDVVSSDYAGGCDGDIDCDGEREVAGEGRRVLVWQQREGAGENRPGRSGARANPPMTTIPTWCSRHQQLPSTTKLQQFFARGSQLVALIPLNTGGVRVLHSRILDVNNTIRRLGRLCTPLHVANGVSTMARDENLTVSQPGIRITLSVSQEAAPLAESMPVRLITHNIRYATTSPFKGEERWPVRCPRLCSELVFHSTNPRSTFICLQEVLHSQLMDIHTALNADEPESWSYIGVGRNDGKQAGEYSPIFYRPSVWALVNWKTYWLSETPWQPSKGWDASSIRIVTLGVFTHRATKHTIVVMSTHLDNDGALSRTKSAELILGIAQRYQMSWRPATILLGGDFNSQPDDGAYQVMTSELSMMEDIGAVIPKDKLYGNTMTFTGFGYVDKTPTRIDFIFSQKGENLALKTYGVLANRFDDGVYLSDHRACVADLELLPSFYQD</sequence>
<proteinExistence type="predicted"/>
<comment type="caution">
    <text evidence="2">The sequence shown here is derived from an EMBL/GenBank/DDBJ whole genome shotgun (WGS) entry which is preliminary data.</text>
</comment>
<evidence type="ECO:0000313" key="3">
    <source>
        <dbReference type="Proteomes" id="UP000256645"/>
    </source>
</evidence>
<keyword evidence="3" id="KW-1185">Reference proteome</keyword>
<evidence type="ECO:0000313" key="2">
    <source>
        <dbReference type="EMBL" id="RDW59850.1"/>
    </source>
</evidence>
<dbReference type="AlphaFoldDB" id="A0A3D8QDW0"/>
<feature type="domain" description="Endonuclease/exonuclease/phosphatase" evidence="1">
    <location>
        <begin position="207"/>
        <end position="433"/>
    </location>
</feature>
<dbReference type="SUPFAM" id="SSF56219">
    <property type="entry name" value="DNase I-like"/>
    <property type="match status" value="1"/>
</dbReference>
<dbReference type="FunFam" id="3.60.10.10:FF:000101">
    <property type="entry name" value="Endonuclease/exonuclease/phosphatase family protein"/>
    <property type="match status" value="1"/>
</dbReference>
<dbReference type="Proteomes" id="UP000256645">
    <property type="component" value="Unassembled WGS sequence"/>
</dbReference>
<reference evidence="2 3" key="1">
    <citation type="journal article" date="2018" name="IMA Fungus">
        <title>IMA Genome-F 9: Draft genome sequence of Annulohypoxylon stygium, Aspergillus mulundensis, Berkeleyomyces basicola (syn. Thielaviopsis basicola), Ceratocystis smalleyi, two Cercospora beticola strains, Coleophoma cylindrospora, Fusarium fracticaudum, Phialophora cf. hyalina, and Morchella septimelata.</title>
        <authorList>
            <person name="Wingfield B.D."/>
            <person name="Bills G.F."/>
            <person name="Dong Y."/>
            <person name="Huang W."/>
            <person name="Nel W.J."/>
            <person name="Swalarsk-Parry B.S."/>
            <person name="Vaghefi N."/>
            <person name="Wilken P.M."/>
            <person name="An Z."/>
            <person name="de Beer Z.W."/>
            <person name="De Vos L."/>
            <person name="Chen L."/>
            <person name="Duong T.A."/>
            <person name="Gao Y."/>
            <person name="Hammerbacher A."/>
            <person name="Kikkert J.R."/>
            <person name="Li Y."/>
            <person name="Li H."/>
            <person name="Li K."/>
            <person name="Li Q."/>
            <person name="Liu X."/>
            <person name="Ma X."/>
            <person name="Naidoo K."/>
            <person name="Pethybridge S.J."/>
            <person name="Sun J."/>
            <person name="Steenkamp E.T."/>
            <person name="van der Nest M.A."/>
            <person name="van Wyk S."/>
            <person name="Wingfield M.J."/>
            <person name="Xiong C."/>
            <person name="Yue Q."/>
            <person name="Zhang X."/>
        </authorList>
    </citation>
    <scope>NUCLEOTIDE SEQUENCE [LARGE SCALE GENOMIC DNA]</scope>
    <source>
        <strain evidence="2 3">BP6252</strain>
    </source>
</reference>
<name>A0A3D8QDW0_9HELO</name>
<gene>
    <name evidence="2" type="ORF">BP6252_12937</name>
</gene>
<dbReference type="PANTHER" id="PTHR12121">
    <property type="entry name" value="CARBON CATABOLITE REPRESSOR PROTEIN 4"/>
    <property type="match status" value="1"/>
</dbReference>
<dbReference type="GO" id="GO:0000175">
    <property type="term" value="F:3'-5'-RNA exonuclease activity"/>
    <property type="evidence" value="ECO:0007669"/>
    <property type="project" value="TreeGrafter"/>
</dbReference>
<dbReference type="Pfam" id="PF03372">
    <property type="entry name" value="Exo_endo_phos"/>
    <property type="match status" value="1"/>
</dbReference>
<evidence type="ECO:0000259" key="1">
    <source>
        <dbReference type="Pfam" id="PF03372"/>
    </source>
</evidence>